<proteinExistence type="predicted"/>
<evidence type="ECO:0000313" key="4">
    <source>
        <dbReference type="Proteomes" id="UP001260872"/>
    </source>
</evidence>
<gene>
    <name evidence="3" type="ORF">RH857_02405</name>
</gene>
<feature type="signal peptide" evidence="2">
    <location>
        <begin position="1"/>
        <end position="21"/>
    </location>
</feature>
<dbReference type="EMBL" id="JAVKGT010000004">
    <property type="protein sequence ID" value="MDR5710994.1"/>
    <property type="molecule type" value="Genomic_DNA"/>
</dbReference>
<name>A0ABU1FQS4_9MICC</name>
<comment type="caution">
    <text evidence="3">The sequence shown here is derived from an EMBL/GenBank/DDBJ whole genome shotgun (WGS) entry which is preliminary data.</text>
</comment>
<accession>A0ABU1FQS4</accession>
<evidence type="ECO:0000256" key="1">
    <source>
        <dbReference type="SAM" id="MobiDB-lite"/>
    </source>
</evidence>
<sequence>MTRAQTLTLPILSAAALILTACGSGDPDPVDEPMTQEQINQVLLPLADFPGEVEVYEEHFGESPWDPDGDDQWLGMAEYFGGGECVEALDSMGGIDGENQPVASGERWAGLQPPSDPEDPSPTLRVRVASYQVETSVDASWDELHERCDGETIEAGELDERNQQITLEAADLGEFRGFIVHWEWDEDEENHRDTGYVLSSAQGRHVISVTANSFDEETVVTVLSEQLDLLHAGPETQDEDDDEADADRHLPDGPLSQEELTGAVLDETHFPLPISERVYRESGEEIWEAEYPTWHFVLMGAIAPAATSRQDEIPAQCRPHWEEDLETMFEGPAADAAALFFATKPELRTGSDSPAGAAVLLQSYSEEVAAHDTQQLWKDFLEGCAGQFEHERGTTLVEEYAPYGGQGFYARGERENGEELTSYAAYFEFGHTTLHVVGIGISEDEMDQVITAQLENLEQ</sequence>
<keyword evidence="4" id="KW-1185">Reference proteome</keyword>
<feature type="compositionally biased region" description="Acidic residues" evidence="1">
    <location>
        <begin position="236"/>
        <end position="245"/>
    </location>
</feature>
<reference evidence="4" key="1">
    <citation type="submission" date="2023-07" db="EMBL/GenBank/DDBJ databases">
        <title>Description of three actinobacteria isolated from air of manufacturing shop in a pharmaceutical factory.</title>
        <authorList>
            <person name="Zhang D.-F."/>
        </authorList>
    </citation>
    <scope>NUCLEOTIDE SEQUENCE [LARGE SCALE GENOMIC DNA]</scope>
    <source>
        <strain evidence="4">CCTCC AB 207010</strain>
    </source>
</reference>
<evidence type="ECO:0000313" key="3">
    <source>
        <dbReference type="EMBL" id="MDR5710994.1"/>
    </source>
</evidence>
<feature type="chain" id="PRO_5045685016" evidence="2">
    <location>
        <begin position="22"/>
        <end position="459"/>
    </location>
</feature>
<evidence type="ECO:0000256" key="2">
    <source>
        <dbReference type="SAM" id="SignalP"/>
    </source>
</evidence>
<keyword evidence="2" id="KW-0732">Signal</keyword>
<organism evidence="3 4">
    <name type="scientific">Nesterenkonia flava</name>
    <dbReference type="NCBI Taxonomy" id="469799"/>
    <lineage>
        <taxon>Bacteria</taxon>
        <taxon>Bacillati</taxon>
        <taxon>Actinomycetota</taxon>
        <taxon>Actinomycetes</taxon>
        <taxon>Micrococcales</taxon>
        <taxon>Micrococcaceae</taxon>
        <taxon>Nesterenkonia</taxon>
    </lineage>
</organism>
<dbReference type="PROSITE" id="PS51257">
    <property type="entry name" value="PROKAR_LIPOPROTEIN"/>
    <property type="match status" value="1"/>
</dbReference>
<feature type="region of interest" description="Disordered" evidence="1">
    <location>
        <begin position="96"/>
        <end position="121"/>
    </location>
</feature>
<protein>
    <submittedName>
        <fullName evidence="3">Uncharacterized protein</fullName>
    </submittedName>
</protein>
<feature type="region of interest" description="Disordered" evidence="1">
    <location>
        <begin position="233"/>
        <end position="256"/>
    </location>
</feature>
<dbReference type="RefSeq" id="WP_310536382.1">
    <property type="nucleotide sequence ID" value="NZ_BAAAOC010000093.1"/>
</dbReference>
<dbReference type="Proteomes" id="UP001260872">
    <property type="component" value="Unassembled WGS sequence"/>
</dbReference>